<proteinExistence type="predicted"/>
<dbReference type="Pfam" id="PF08937">
    <property type="entry name" value="ThsB_TIR"/>
    <property type="match status" value="1"/>
</dbReference>
<feature type="domain" description="Thoeris protein ThsB TIR-like" evidence="1">
    <location>
        <begin position="5"/>
        <end position="85"/>
    </location>
</feature>
<dbReference type="Proteomes" id="UP000093962">
    <property type="component" value="Unassembled WGS sequence"/>
</dbReference>
<dbReference type="InterPro" id="IPR035897">
    <property type="entry name" value="Toll_tir_struct_dom_sf"/>
</dbReference>
<dbReference type="AlphaFoldDB" id="A0A1A0MQN8"/>
<evidence type="ECO:0000313" key="2">
    <source>
        <dbReference type="EMBL" id="OBA87804.1"/>
    </source>
</evidence>
<gene>
    <name evidence="2" type="ORF">A5642_18765</name>
</gene>
<evidence type="ECO:0000259" key="1">
    <source>
        <dbReference type="Pfam" id="PF08937"/>
    </source>
</evidence>
<reference evidence="2 3" key="1">
    <citation type="submission" date="2016-06" db="EMBL/GenBank/DDBJ databases">
        <authorList>
            <person name="Kjaerup R.B."/>
            <person name="Dalgaard T.S."/>
            <person name="Juul-Madsen H.R."/>
        </authorList>
    </citation>
    <scope>NUCLEOTIDE SEQUENCE [LARGE SCALE GENOMIC DNA]</scope>
    <source>
        <strain evidence="2 3">1199456.5</strain>
    </source>
</reference>
<name>A0A1A0MQN8_MYCMU</name>
<sequence length="158" mass="18020">MFDIFLSHSFRDARVILGIREWLTSQNLQVYVDWIDDPELDRSAVSAATAARLREQMGNSRSLIYATSRAAKTSRWMPWELGYFDGSKGSSRVSIMRLESSSSNRFVGEEYLGLYKQIEQVSSDGKLQPYAVRPSGKRGESLRSFSQAAGRYEDLVYR</sequence>
<organism evidence="2 3">
    <name type="scientific">Mycolicibacterium mucogenicum</name>
    <name type="common">Mycobacterium mucogenicum</name>
    <dbReference type="NCBI Taxonomy" id="56689"/>
    <lineage>
        <taxon>Bacteria</taxon>
        <taxon>Bacillati</taxon>
        <taxon>Actinomycetota</taxon>
        <taxon>Actinomycetes</taxon>
        <taxon>Mycobacteriales</taxon>
        <taxon>Mycobacteriaceae</taxon>
        <taxon>Mycolicibacterium</taxon>
    </lineage>
</organism>
<protein>
    <recommendedName>
        <fullName evidence="1">Thoeris protein ThsB TIR-like domain-containing protein</fullName>
    </recommendedName>
</protein>
<accession>A0A1A0MQN8</accession>
<dbReference type="EMBL" id="LZSF01000119">
    <property type="protein sequence ID" value="OBA87804.1"/>
    <property type="molecule type" value="Genomic_DNA"/>
</dbReference>
<comment type="caution">
    <text evidence="2">The sequence shown here is derived from an EMBL/GenBank/DDBJ whole genome shotgun (WGS) entry which is preliminary data.</text>
</comment>
<dbReference type="InterPro" id="IPR015032">
    <property type="entry name" value="ThsB__TIR-like_domain"/>
</dbReference>
<dbReference type="Gene3D" id="3.40.50.10140">
    <property type="entry name" value="Toll/interleukin-1 receptor homology (TIR) domain"/>
    <property type="match status" value="1"/>
</dbReference>
<evidence type="ECO:0000313" key="3">
    <source>
        <dbReference type="Proteomes" id="UP000093962"/>
    </source>
</evidence>
<dbReference type="SUPFAM" id="SSF52200">
    <property type="entry name" value="Toll/Interleukin receptor TIR domain"/>
    <property type="match status" value="1"/>
</dbReference>